<organism evidence="1 2">
    <name type="scientific">Brucella lupini</name>
    <dbReference type="NCBI Taxonomy" id="255457"/>
    <lineage>
        <taxon>Bacteria</taxon>
        <taxon>Pseudomonadati</taxon>
        <taxon>Pseudomonadota</taxon>
        <taxon>Alphaproteobacteria</taxon>
        <taxon>Hyphomicrobiales</taxon>
        <taxon>Brucellaceae</taxon>
        <taxon>Brucella/Ochrobactrum group</taxon>
        <taxon>Brucella</taxon>
    </lineage>
</organism>
<dbReference type="EMBL" id="NNRN01000053">
    <property type="protein sequence ID" value="OYR26836.1"/>
    <property type="molecule type" value="Genomic_DNA"/>
</dbReference>
<dbReference type="Proteomes" id="UP000216363">
    <property type="component" value="Unassembled WGS sequence"/>
</dbReference>
<proteinExistence type="predicted"/>
<reference evidence="1 2" key="1">
    <citation type="submission" date="2017-07" db="EMBL/GenBank/DDBJ databases">
        <title>Draft genome of Ochrobactrum lupini type strain LUP21.</title>
        <authorList>
            <person name="Krzyzanowska D.M."/>
            <person name="Jafra S."/>
        </authorList>
    </citation>
    <scope>NUCLEOTIDE SEQUENCE [LARGE SCALE GENOMIC DNA]</scope>
    <source>
        <strain evidence="1 2">LUP21</strain>
    </source>
</reference>
<dbReference type="RefSeq" id="WP_155243308.1">
    <property type="nucleotide sequence ID" value="NZ_JBHEEP010000002.1"/>
</dbReference>
<dbReference type="GeneID" id="61315934"/>
<protein>
    <submittedName>
        <fullName evidence="1">Uncharacterized protein</fullName>
    </submittedName>
</protein>
<sequence>MQLRSLLNDLGYARRIAKGLNNLLEIRKRFKDDSLRSLLEMFDEDTALVAI</sequence>
<evidence type="ECO:0000313" key="1">
    <source>
        <dbReference type="EMBL" id="OYR26836.1"/>
    </source>
</evidence>
<gene>
    <name evidence="1" type="ORF">CES86_3188</name>
</gene>
<dbReference type="AlphaFoldDB" id="A0A256GIZ3"/>
<evidence type="ECO:0000313" key="2">
    <source>
        <dbReference type="Proteomes" id="UP000216363"/>
    </source>
</evidence>
<comment type="caution">
    <text evidence="1">The sequence shown here is derived from an EMBL/GenBank/DDBJ whole genome shotgun (WGS) entry which is preliminary data.</text>
</comment>
<accession>A0A256GIZ3</accession>
<name>A0A256GIZ3_9HYPH</name>